<keyword evidence="2" id="KW-0964">Secreted</keyword>
<evidence type="ECO:0000256" key="5">
    <source>
        <dbReference type="ARBA" id="ARBA00022737"/>
    </source>
</evidence>
<feature type="domain" description="Peptidase S8/S53" evidence="12">
    <location>
        <begin position="202"/>
        <end position="661"/>
    </location>
</feature>
<feature type="active site" description="Charge relay system" evidence="9">
    <location>
        <position position="599"/>
    </location>
</feature>
<feature type="active site" description="Charge relay system" evidence="9">
    <location>
        <position position="277"/>
    </location>
</feature>
<dbReference type="InterPro" id="IPR036852">
    <property type="entry name" value="Peptidase_S8/S53_dom_sf"/>
</dbReference>
<organism evidence="16 17">
    <name type="scientific">Neobacillus sedimentimangrovi</name>
    <dbReference type="NCBI Taxonomy" id="2699460"/>
    <lineage>
        <taxon>Bacteria</taxon>
        <taxon>Bacillati</taxon>
        <taxon>Bacillota</taxon>
        <taxon>Bacilli</taxon>
        <taxon>Bacillales</taxon>
        <taxon>Bacillaceae</taxon>
        <taxon>Neobacillus</taxon>
    </lineage>
</organism>
<feature type="domain" description="Inhibitor I9" evidence="14">
    <location>
        <begin position="113"/>
        <end position="173"/>
    </location>
</feature>
<dbReference type="Pfam" id="PF19085">
    <property type="entry name" value="Choline_bind_2"/>
    <property type="match status" value="1"/>
</dbReference>
<dbReference type="InterPro" id="IPR046450">
    <property type="entry name" value="PA_dom_sf"/>
</dbReference>
<evidence type="ECO:0000256" key="4">
    <source>
        <dbReference type="ARBA" id="ARBA00022729"/>
    </source>
</evidence>
<dbReference type="PROSITE" id="PS00137">
    <property type="entry name" value="SUBTILASE_HIS"/>
    <property type="match status" value="1"/>
</dbReference>
<feature type="signal peptide" evidence="11">
    <location>
        <begin position="1"/>
        <end position="34"/>
    </location>
</feature>
<dbReference type="Gene3D" id="2.60.40.1710">
    <property type="entry name" value="Subtilisin-like superfamily"/>
    <property type="match status" value="1"/>
</dbReference>
<feature type="repeat" description="Cell wall-binding" evidence="8">
    <location>
        <begin position="1379"/>
        <end position="1399"/>
    </location>
</feature>
<evidence type="ECO:0000256" key="11">
    <source>
        <dbReference type="SAM" id="SignalP"/>
    </source>
</evidence>
<dbReference type="InterPro" id="IPR034216">
    <property type="entry name" value="C5a_Peptidase"/>
</dbReference>
<feature type="domain" description="C5a peptidase/Subtilisin-like protease SBT2-like Fn3-like" evidence="15">
    <location>
        <begin position="685"/>
        <end position="819"/>
    </location>
</feature>
<feature type="chain" id="PRO_5045837567" evidence="11">
    <location>
        <begin position="35"/>
        <end position="1438"/>
    </location>
</feature>
<feature type="repeat" description="Cell wall-binding" evidence="8">
    <location>
        <begin position="1299"/>
        <end position="1318"/>
    </location>
</feature>
<dbReference type="RefSeq" id="WP_231314235.1">
    <property type="nucleotide sequence ID" value="NZ_JAJODE010000006.1"/>
</dbReference>
<comment type="caution">
    <text evidence="16">The sequence shown here is derived from an EMBL/GenBank/DDBJ whole genome shotgun (WGS) entry which is preliminary data.</text>
</comment>
<dbReference type="InterPro" id="IPR015500">
    <property type="entry name" value="Peptidase_S8_subtilisin-rel"/>
</dbReference>
<dbReference type="InterPro" id="IPR051048">
    <property type="entry name" value="Peptidase_S8/S53_subtilisin"/>
</dbReference>
<evidence type="ECO:0000256" key="3">
    <source>
        <dbReference type="ARBA" id="ARBA00022670"/>
    </source>
</evidence>
<keyword evidence="3 9" id="KW-0645">Protease</keyword>
<gene>
    <name evidence="16" type="ORF">LRS37_03715</name>
</gene>
<feature type="repeat" description="Cell wall-binding" evidence="8">
    <location>
        <begin position="1319"/>
        <end position="1338"/>
    </location>
</feature>
<dbReference type="InterPro" id="IPR022398">
    <property type="entry name" value="Peptidase_S8_His-AS"/>
</dbReference>
<name>A0ABS8QFP7_9BACI</name>
<keyword evidence="5" id="KW-0677">Repeat</keyword>
<dbReference type="InterPro" id="IPR010435">
    <property type="entry name" value="C5a/SBT2-like_Fn3"/>
</dbReference>
<dbReference type="Pfam" id="PF02225">
    <property type="entry name" value="PA"/>
    <property type="match status" value="1"/>
</dbReference>
<keyword evidence="6 9" id="KW-0378">Hydrolase</keyword>
<reference evidence="16 17" key="1">
    <citation type="journal article" date="2023" name="Antonie Van Leeuwenhoek">
        <title>Unveiling the genomic potential of a novel thermostable glycoside hydrolases producing Neobacillus sedimentimangrovi UE25.</title>
        <authorList>
            <person name="Ejaz U."/>
            <person name="Saleem F."/>
            <person name="Rashid R."/>
            <person name="Hasan K.A."/>
            <person name="Syed M.N."/>
            <person name="Sohail M."/>
        </authorList>
    </citation>
    <scope>NUCLEOTIDE SEQUENCE [LARGE SCALE GENOMIC DNA]</scope>
    <source>
        <strain evidence="16 17">UE25</strain>
    </source>
</reference>
<dbReference type="Gene3D" id="2.60.40.10">
    <property type="entry name" value="Immunoglobulins"/>
    <property type="match status" value="1"/>
</dbReference>
<keyword evidence="7 9" id="KW-0720">Serine protease</keyword>
<dbReference type="InterPro" id="IPR000209">
    <property type="entry name" value="Peptidase_S8/S53_dom"/>
</dbReference>
<proteinExistence type="inferred from homology"/>
<feature type="active site" description="Charge relay system" evidence="9">
    <location>
        <position position="211"/>
    </location>
</feature>
<dbReference type="PROSITE" id="PS51170">
    <property type="entry name" value="CW"/>
    <property type="match status" value="7"/>
</dbReference>
<dbReference type="PROSITE" id="PS00136">
    <property type="entry name" value="SUBTILASE_ASP"/>
    <property type="match status" value="1"/>
</dbReference>
<dbReference type="InterPro" id="IPR023827">
    <property type="entry name" value="Peptidase_S8_Asp-AS"/>
</dbReference>
<keyword evidence="17" id="KW-1185">Reference proteome</keyword>
<dbReference type="Pfam" id="PF05922">
    <property type="entry name" value="Inhibitor_I9"/>
    <property type="match status" value="1"/>
</dbReference>
<evidence type="ECO:0000259" key="12">
    <source>
        <dbReference type="Pfam" id="PF00082"/>
    </source>
</evidence>
<evidence type="ECO:0000256" key="7">
    <source>
        <dbReference type="ARBA" id="ARBA00022825"/>
    </source>
</evidence>
<dbReference type="Pfam" id="PF19127">
    <property type="entry name" value="Choline_bind_3"/>
    <property type="match status" value="1"/>
</dbReference>
<feature type="repeat" description="Cell wall-binding" evidence="8">
    <location>
        <begin position="1400"/>
        <end position="1419"/>
    </location>
</feature>
<evidence type="ECO:0000256" key="1">
    <source>
        <dbReference type="ARBA" id="ARBA00011073"/>
    </source>
</evidence>
<dbReference type="Gene3D" id="3.40.50.200">
    <property type="entry name" value="Peptidase S8/S53 domain"/>
    <property type="match status" value="1"/>
</dbReference>
<sequence>MSLKSLKRNKKRKISTYALAAALILSNFSFVPSASSESPKKDYRPLIEQYKKKLQEKSGEKQKLGKLLKEKYKGSEKVRVIVELEGKTPVELATEQGKLYKELPETKIASITANLEKQQKNIKEKIKSKGVQFTYKKHFSTAFNGFSGELSIDDISKLEEINGVKHIYLANEYKRPEIKPNMVKSKSLIQTSQTWVDADLRGEGMVVSVIDTGIDPTHPDFVLTDKSKAELTKKEVEEIVKQEGLKGKFYTEKVPYGYNYFDQNDTIIDKGTDTGAHGMHVAGIVAANGDETDGGIKGVAPEAQVLAMKVFSNDPLFPSTWSDVCLAAIDDSIKLGADVLNMSLGEIASFYNEQSAEEVAIQRAAENGIVSTMAAGNSGTISYGWDKPFYKNPDIGVVEAPGIYKDGISVAAANNIFSQYEHSITINGFTAVGYGIDDWTSVISKGKSLQMVSLKGAYGMPEDYEAVDVIGKVVLVKRGGGLSLADKAFIAEEMGAAGIIVYDDGSSVFYKNQGGFGIPFMMVSKKDGESLEKAMTLGNTSIHVKQIGKKDAPESGKMTEFSSWGTTPSLGLKPEITAPGGGILSTLNHGEYGEYSGTSMASPHVAGGGALVQQYLQKDKRFTGLSASERSHLAKTLLMNTAKIIENTNGQPYSPRLQGAGMMQTYNAVKTPVYVVNKTTGEAKVELKDFTKKNFEMTLVAKNISDKDVSYKVNTKVLTDTLQKNSKGEDYNALIAGALVGAKVNGPKTITVPAGKSKEFTIKVDISSAKVPAIDTAGKQTTVQIKEDMFVEGFITLEDVDKTEKGKMELSPDLTIPFVGFYGRWDRPSILDGMKDLGESRYFDLQGMFDEEDEEGTVVEVPVHDMLSDDWFIAPVPEKGFYAISPNGDMTYEDINILPSFMRNAAEAQFNILDKDKKLLRRVQMEKNVVKSYYSEGLGMPYSYNPGRTWDGKVKGRIVKDGLYYYQVKSVIDYDGASYQTKEIPIMIDTTPPSVKVSYNPKTSVVSWSADEKGSGIQSYAIFVDDEMVDEVDADVNSYKLTDVPKGSFINIIAVDYALNFGAASAVNGKVEDQEPVIMLLEPEPYGVYQSKKVKVSGVVLEDFDLKSVTVNGKVVNFKQTELRTYSFETTITFDKDGLYDIIVQAVDKARNKASLARKVFIDTTAPNLNVDIPSFVPESMEELTLKLNATDNFNYLSLFVNDSHEFEKAIVGPVDLAVPANETITVKVPLEVGENVITLQLKDLGGNITTKKLTVNRGNLTGWKFINGSWYYYKNSVKQTGWVFDKSWYYLDKDGKMKTGWLKDGKHWYYLKDSGAMVTGWYKVGNTWYYFQQSGTMKTGWVHVNGKWYYLKSSGAMATGWVKDGKRWYYLDQSGAMKTGWLRDNLGKWYYLNKSGDMAVDWKLISGKWYYFYQSGEMAANTRVDGYKLGPDGAWIK</sequence>
<evidence type="ECO:0000256" key="9">
    <source>
        <dbReference type="PROSITE-ProRule" id="PRU01240"/>
    </source>
</evidence>
<dbReference type="InterPro" id="IPR018337">
    <property type="entry name" value="Cell_wall/Cho-bd_repeat"/>
</dbReference>
<feature type="domain" description="PA" evidence="13">
    <location>
        <begin position="461"/>
        <end position="531"/>
    </location>
</feature>
<accession>A0ABS8QFP7</accession>
<comment type="similarity">
    <text evidence="1 9 10">Belongs to the peptidase S8 family.</text>
</comment>
<dbReference type="Pfam" id="PF00082">
    <property type="entry name" value="Peptidase_S8"/>
    <property type="match status" value="1"/>
</dbReference>
<evidence type="ECO:0000256" key="6">
    <source>
        <dbReference type="ARBA" id="ARBA00022801"/>
    </source>
</evidence>
<dbReference type="InterPro" id="IPR013783">
    <property type="entry name" value="Ig-like_fold"/>
</dbReference>
<dbReference type="InterPro" id="IPR023828">
    <property type="entry name" value="Peptidase_S8_Ser-AS"/>
</dbReference>
<evidence type="ECO:0000259" key="13">
    <source>
        <dbReference type="Pfam" id="PF02225"/>
    </source>
</evidence>
<dbReference type="PROSITE" id="PS00138">
    <property type="entry name" value="SUBTILASE_SER"/>
    <property type="match status" value="1"/>
</dbReference>
<dbReference type="Proteomes" id="UP001162836">
    <property type="component" value="Unassembled WGS sequence"/>
</dbReference>
<dbReference type="Pfam" id="PF01473">
    <property type="entry name" value="Choline_bind_1"/>
    <property type="match status" value="4"/>
</dbReference>
<evidence type="ECO:0000313" key="16">
    <source>
        <dbReference type="EMBL" id="MCD4837986.1"/>
    </source>
</evidence>
<dbReference type="Pfam" id="PF06280">
    <property type="entry name" value="fn3_5"/>
    <property type="match status" value="1"/>
</dbReference>
<evidence type="ECO:0000259" key="14">
    <source>
        <dbReference type="Pfam" id="PF05922"/>
    </source>
</evidence>
<dbReference type="CDD" id="cd07475">
    <property type="entry name" value="Peptidases_S8_C5a_Peptidase"/>
    <property type="match status" value="1"/>
</dbReference>
<evidence type="ECO:0000256" key="10">
    <source>
        <dbReference type="RuleBase" id="RU003355"/>
    </source>
</evidence>
<dbReference type="PRINTS" id="PR00723">
    <property type="entry name" value="SUBTILISIN"/>
</dbReference>
<dbReference type="SUPFAM" id="SSF52025">
    <property type="entry name" value="PA domain"/>
    <property type="match status" value="1"/>
</dbReference>
<evidence type="ECO:0000259" key="15">
    <source>
        <dbReference type="Pfam" id="PF06280"/>
    </source>
</evidence>
<evidence type="ECO:0000256" key="2">
    <source>
        <dbReference type="ARBA" id="ARBA00022525"/>
    </source>
</evidence>
<dbReference type="InterPro" id="IPR003137">
    <property type="entry name" value="PA_domain"/>
</dbReference>
<protein>
    <submittedName>
        <fullName evidence="16">S8 family serine peptidase</fullName>
    </submittedName>
</protein>
<evidence type="ECO:0000256" key="8">
    <source>
        <dbReference type="PROSITE-ProRule" id="PRU00591"/>
    </source>
</evidence>
<dbReference type="PANTHER" id="PTHR43399">
    <property type="entry name" value="SUBTILISIN-RELATED"/>
    <property type="match status" value="1"/>
</dbReference>
<dbReference type="Gene3D" id="3.50.30.30">
    <property type="match status" value="1"/>
</dbReference>
<feature type="repeat" description="Cell wall-binding" evidence="8">
    <location>
        <begin position="1261"/>
        <end position="1280"/>
    </location>
</feature>
<dbReference type="InterPro" id="IPR010259">
    <property type="entry name" value="S8pro/Inhibitor_I9"/>
</dbReference>
<dbReference type="Gene3D" id="2.10.270.10">
    <property type="entry name" value="Cholin Binding"/>
    <property type="match status" value="3"/>
</dbReference>
<feature type="repeat" description="Cell wall-binding" evidence="8">
    <location>
        <begin position="1339"/>
        <end position="1358"/>
    </location>
</feature>
<keyword evidence="4 11" id="KW-0732">Signal</keyword>
<evidence type="ECO:0000313" key="17">
    <source>
        <dbReference type="Proteomes" id="UP001162836"/>
    </source>
</evidence>
<dbReference type="SUPFAM" id="SSF52743">
    <property type="entry name" value="Subtilisin-like"/>
    <property type="match status" value="1"/>
</dbReference>
<dbReference type="SUPFAM" id="SSF69360">
    <property type="entry name" value="Cell wall binding repeat"/>
    <property type="match status" value="1"/>
</dbReference>
<dbReference type="EMBL" id="JAJODE010000006">
    <property type="protein sequence ID" value="MCD4837986.1"/>
    <property type="molecule type" value="Genomic_DNA"/>
</dbReference>
<dbReference type="PANTHER" id="PTHR43399:SF4">
    <property type="entry name" value="CELL WALL-ASSOCIATED PROTEASE"/>
    <property type="match status" value="1"/>
</dbReference>
<feature type="repeat" description="Cell wall-binding" evidence="8">
    <location>
        <begin position="1359"/>
        <end position="1378"/>
    </location>
</feature>
<dbReference type="PROSITE" id="PS51892">
    <property type="entry name" value="SUBTILASE"/>
    <property type="match status" value="1"/>
</dbReference>